<evidence type="ECO:0000256" key="3">
    <source>
        <dbReference type="ARBA" id="ARBA00022842"/>
    </source>
</evidence>
<dbReference type="PANTHER" id="PTHR12001:SF72">
    <property type="entry name" value="THIJ_PFPI FAMILY PROTEIN (AFU_ORTHOLOGUE AFUA_3G01210)-RELATED"/>
    <property type="match status" value="1"/>
</dbReference>
<keyword evidence="2" id="KW-0479">Metal-binding</keyword>
<dbReference type="PROSITE" id="PS00723">
    <property type="entry name" value="POLYPRENYL_SYNTHASE_1"/>
    <property type="match status" value="1"/>
</dbReference>
<dbReference type="SUPFAM" id="SSF48576">
    <property type="entry name" value="Terpenoid synthases"/>
    <property type="match status" value="2"/>
</dbReference>
<dbReference type="GO" id="GO:0008299">
    <property type="term" value="P:isoprenoid biosynthetic process"/>
    <property type="evidence" value="ECO:0007669"/>
    <property type="project" value="InterPro"/>
</dbReference>
<evidence type="ECO:0000256" key="1">
    <source>
        <dbReference type="ARBA" id="ARBA00022679"/>
    </source>
</evidence>
<keyword evidence="3" id="KW-0460">Magnesium</keyword>
<dbReference type="GO" id="GO:0046872">
    <property type="term" value="F:metal ion binding"/>
    <property type="evidence" value="ECO:0007669"/>
    <property type="project" value="UniProtKB-KW"/>
</dbReference>
<protein>
    <submittedName>
        <fullName evidence="9">Preasperterpenoid</fullName>
    </submittedName>
</protein>
<accession>A0A8F4PNT7</accession>
<organism evidence="9">
    <name type="scientific">Talaromyces verruculosus</name>
    <name type="common">Penicillium verruculosum</name>
    <dbReference type="NCBI Taxonomy" id="198730"/>
    <lineage>
        <taxon>Eukaryota</taxon>
        <taxon>Fungi</taxon>
        <taxon>Dikarya</taxon>
        <taxon>Ascomycota</taxon>
        <taxon>Pezizomycotina</taxon>
        <taxon>Eurotiomycetes</taxon>
        <taxon>Eurotiomycetidae</taxon>
        <taxon>Eurotiales</taxon>
        <taxon>Trichocomaceae</taxon>
        <taxon>Talaromyces</taxon>
        <taxon>Talaromyces sect. Talaromyces</taxon>
    </lineage>
</organism>
<dbReference type="Gene3D" id="1.10.600.10">
    <property type="entry name" value="Farnesyl Diphosphate Synthase"/>
    <property type="match status" value="2"/>
</dbReference>
<evidence type="ECO:0000256" key="7">
    <source>
        <dbReference type="ARBA" id="ARBA00038372"/>
    </source>
</evidence>
<feature type="compositionally biased region" description="Basic and acidic residues" evidence="8">
    <location>
        <begin position="414"/>
        <end position="431"/>
    </location>
</feature>
<dbReference type="Pfam" id="PF19086">
    <property type="entry name" value="Terpene_syn_C_2"/>
    <property type="match status" value="1"/>
</dbReference>
<dbReference type="InterPro" id="IPR008949">
    <property type="entry name" value="Isoprenoid_synthase_dom_sf"/>
</dbReference>
<dbReference type="Pfam" id="PF00348">
    <property type="entry name" value="polyprenyl_synt"/>
    <property type="match status" value="1"/>
</dbReference>
<proteinExistence type="evidence at transcript level"/>
<evidence type="ECO:0000256" key="8">
    <source>
        <dbReference type="SAM" id="MobiDB-lite"/>
    </source>
</evidence>
<dbReference type="GO" id="GO:0016829">
    <property type="term" value="F:lyase activity"/>
    <property type="evidence" value="ECO:0007669"/>
    <property type="project" value="UniProtKB-KW"/>
</dbReference>
<comment type="similarity">
    <text evidence="6">In the C-terminal section; belongs to the FPP/GGPP synthase family.</text>
</comment>
<gene>
    <name evidence="9" type="ORF">PTTS090</name>
</gene>
<dbReference type="SFLD" id="SFLDS00005">
    <property type="entry name" value="Isoprenoid_Synthase_Type_I"/>
    <property type="match status" value="1"/>
</dbReference>
<evidence type="ECO:0000256" key="5">
    <source>
        <dbReference type="ARBA" id="ARBA00023268"/>
    </source>
</evidence>
<keyword evidence="4" id="KW-0456">Lyase</keyword>
<keyword evidence="5" id="KW-0511">Multifunctional enzyme</keyword>
<reference evidence="9" key="1">
    <citation type="submission" date="2021-03" db="EMBL/GenBank/DDBJ databases">
        <title>Systematic mining of fungal chimeric terpene synthases using an efficient precursor-providing yeast chassis.</title>
        <authorList>
            <person name="Chen R."/>
            <person name="Jia Q."/>
            <person name="Mu X."/>
            <person name="Hu B."/>
            <person name="Sun X."/>
            <person name="Deng Z."/>
            <person name="Chen F."/>
            <person name="Bian G."/>
            <person name="Liu T."/>
        </authorList>
    </citation>
    <scope>NUCLEOTIDE SEQUENCE</scope>
</reference>
<dbReference type="CDD" id="cd00685">
    <property type="entry name" value="Trans_IPPS_HT"/>
    <property type="match status" value="1"/>
</dbReference>
<evidence type="ECO:0000256" key="6">
    <source>
        <dbReference type="ARBA" id="ARBA00038363"/>
    </source>
</evidence>
<dbReference type="InterPro" id="IPR000092">
    <property type="entry name" value="Polyprenyl_synt"/>
</dbReference>
<evidence type="ECO:0000313" key="9">
    <source>
        <dbReference type="EMBL" id="QXF69101.1"/>
    </source>
</evidence>
<dbReference type="InterPro" id="IPR033749">
    <property type="entry name" value="Polyprenyl_synt_CS"/>
</dbReference>
<keyword evidence="1" id="KW-0808">Transferase</keyword>
<dbReference type="PANTHER" id="PTHR12001">
    <property type="entry name" value="GERANYLGERANYL PYROPHOSPHATE SYNTHASE"/>
    <property type="match status" value="1"/>
</dbReference>
<evidence type="ECO:0000256" key="2">
    <source>
        <dbReference type="ARBA" id="ARBA00022723"/>
    </source>
</evidence>
<dbReference type="EMBL" id="MW798225">
    <property type="protein sequence ID" value="QXF69101.1"/>
    <property type="molecule type" value="mRNA"/>
</dbReference>
<name>A0A8F4PNT7_TALVE</name>
<dbReference type="GO" id="GO:0004659">
    <property type="term" value="F:prenyltransferase activity"/>
    <property type="evidence" value="ECO:0007669"/>
    <property type="project" value="InterPro"/>
</dbReference>
<sequence length="778" mass="87782">MAGTKKSTATVAHQIISSQPTSMSANKFLFSCLQVFVLFFEWARSFLLSTQSRLSTAVPENARLEPSKPSSEEEERVVGKPASSITPRYSNLVDPSTYNDLGLCSSLPLRVHKFAHLADKGALRAQEDWKRLVGPIRNFTGCLSPRFNGIAVAVPECIPERLEIVTYANEFAFLHDDILDNVGKEEGDHENNEMAAGFGSVLHPTDNVKISASGKSQMQAKLILELLAINEPQAMVLLKCWEGLVKGESGSQHFNFQRLDEYLPHRVINLGQTFWFGIITFAMGLTISPDEAEKANNITDPAYATLALANDYFSWEKEYIEFKQNPTSDDMANAIWIIMKEHSVDLEEAKKICQDKIRESCEEYVRRKREFERQATGKASVDLLRYLSALEFSISGNVVWSQYTHRYNFNKPAVKENEDTDDEGAKSDDSKTTLNDSTDSTVVDVNTAATSGLLSSANDVLMARTAKSLVGPILDIQLPELSDKVILSPSQYVKSLPSKKVRHHAIDALNIWFNVPEAEIEVIKEAIDLLHNSSLMLDDIEDDSPLRRGCPSTHVVYGISQTINSANYLYVMALEMTQRLNSQACVNVFIDELKRLHVGQSLDLYWTANVQCPSLEEYLKMVDYKTGGLFQMVAKLMAIKSPMAGRIPDLSNMTTLFGRYFQIRDDYQNLMSEEYTNQKGWCEDLDEGKFSLPLIHSLTTKPNIRLQAMLHQRLINGKMTFEMKKLALDHLAETKSLEYTKEMLGYMYSQIQKEVDSLERQTGSENFLLRLLLKRLQV</sequence>
<dbReference type="GO" id="GO:0046165">
    <property type="term" value="P:alcohol biosynthetic process"/>
    <property type="evidence" value="ECO:0007669"/>
    <property type="project" value="UniProtKB-ARBA"/>
</dbReference>
<comment type="similarity">
    <text evidence="7">In the N-terminal section; belongs to the terpene synthase family.</text>
</comment>
<dbReference type="PROSITE" id="PS00444">
    <property type="entry name" value="POLYPRENYL_SYNTHASE_2"/>
    <property type="match status" value="1"/>
</dbReference>
<dbReference type="AlphaFoldDB" id="A0A8F4PNT7"/>
<feature type="region of interest" description="Disordered" evidence="8">
    <location>
        <begin position="414"/>
        <end position="438"/>
    </location>
</feature>
<dbReference type="GO" id="GO:0043386">
    <property type="term" value="P:mycotoxin biosynthetic process"/>
    <property type="evidence" value="ECO:0007669"/>
    <property type="project" value="UniProtKB-ARBA"/>
</dbReference>
<feature type="region of interest" description="Disordered" evidence="8">
    <location>
        <begin position="58"/>
        <end position="84"/>
    </location>
</feature>
<evidence type="ECO:0000256" key="4">
    <source>
        <dbReference type="ARBA" id="ARBA00023239"/>
    </source>
</evidence>